<organism evidence="1 2">
    <name type="scientific">Ectopseudomonas mendocina</name>
    <name type="common">Pseudomonas mendocina</name>
    <dbReference type="NCBI Taxonomy" id="300"/>
    <lineage>
        <taxon>Bacteria</taxon>
        <taxon>Pseudomonadati</taxon>
        <taxon>Pseudomonadota</taxon>
        <taxon>Gammaproteobacteria</taxon>
        <taxon>Pseudomonadales</taxon>
        <taxon>Pseudomonadaceae</taxon>
        <taxon>Ectopseudomonas</taxon>
    </lineage>
</organism>
<dbReference type="EMBL" id="UGUU01000002">
    <property type="protein sequence ID" value="SUE95760.1"/>
    <property type="molecule type" value="Genomic_DNA"/>
</dbReference>
<dbReference type="Proteomes" id="UP000254260">
    <property type="component" value="Unassembled WGS sequence"/>
</dbReference>
<proteinExistence type="predicted"/>
<name>A0A379PLB0_ECTME</name>
<evidence type="ECO:0000313" key="2">
    <source>
        <dbReference type="Proteomes" id="UP000254260"/>
    </source>
</evidence>
<reference evidence="1 2" key="1">
    <citation type="submission" date="2018-06" db="EMBL/GenBank/DDBJ databases">
        <authorList>
            <consortium name="Pathogen Informatics"/>
            <person name="Doyle S."/>
        </authorList>
    </citation>
    <scope>NUCLEOTIDE SEQUENCE [LARGE SCALE GENOMIC DNA]</scope>
    <source>
        <strain evidence="1 2">NCTC10899</strain>
    </source>
</reference>
<evidence type="ECO:0000313" key="1">
    <source>
        <dbReference type="EMBL" id="SUE95760.1"/>
    </source>
</evidence>
<accession>A0A379PLB0</accession>
<gene>
    <name evidence="1" type="ORF">NCTC10899_04999</name>
</gene>
<dbReference type="RefSeq" id="WP_115292622.1">
    <property type="nucleotide sequence ID" value="NZ_UGUU01000002.1"/>
</dbReference>
<protein>
    <submittedName>
        <fullName evidence="1">Uncharacterized protein</fullName>
    </submittedName>
</protein>
<sequence length="148" mass="17474">MSEETPDRIKAKLTIDIDFAKEDQPLIMEVLQNILDNLPISSSGNGSRTKHSHYSYKLETNQPSQPMTMERLFDIMDQAREPGEPSMGERMAESMRSDYEQIEQWWDKLNDLQKAWFRENYKGITLISQAYDIYQKYEPQEKAVFDRL</sequence>
<dbReference type="AlphaFoldDB" id="A0A379PLB0"/>